<accession>A0A244CUP1</accession>
<reference evidence="2 3" key="1">
    <citation type="submission" date="2017-02" db="EMBL/GenBank/DDBJ databases">
        <title>Pseudoalteromonas ulvae TC14 Genome.</title>
        <authorList>
            <person name="Molmeret M."/>
        </authorList>
    </citation>
    <scope>NUCLEOTIDE SEQUENCE [LARGE SCALE GENOMIC DNA]</scope>
    <source>
        <strain evidence="2">TC14</strain>
    </source>
</reference>
<dbReference type="EMBL" id="MWPV01000001">
    <property type="protein sequence ID" value="OUL59294.1"/>
    <property type="molecule type" value="Genomic_DNA"/>
</dbReference>
<comment type="caution">
    <text evidence="2">The sequence shown here is derived from an EMBL/GenBank/DDBJ whole genome shotgun (WGS) entry which is preliminary data.</text>
</comment>
<dbReference type="AlphaFoldDB" id="A0A244CUP1"/>
<evidence type="ECO:0000313" key="2">
    <source>
        <dbReference type="EMBL" id="OUL59294.1"/>
    </source>
</evidence>
<dbReference type="OrthoDB" id="9088658at2"/>
<dbReference type="InterPro" id="IPR046911">
    <property type="entry name" value="ABC-3C_CTD9"/>
</dbReference>
<proteinExistence type="predicted"/>
<sequence>MIESNKVDQSDINADKVIGRDDKSVTNNTYIQNAPIIFKADANLQKLIDAHEKEIEQDPSYKEFTERLHQFLYKKVDGELRDLEQKLDDGGREHLIMTAMDAKEKITKKITKSSNYKSAQDIYTYLLSNIRVAFQHEIYGRVKSGSFHTFEIDDLVVEKIIDPYLHNIEGCSLNIDKEDIYGLLYILTGNCYIQWD</sequence>
<evidence type="ECO:0000313" key="3">
    <source>
        <dbReference type="Proteomes" id="UP000194841"/>
    </source>
</evidence>
<name>A0A244CUP1_PSEDV</name>
<protein>
    <recommendedName>
        <fullName evidence="1">ABC-three component systems C-terminal domain-containing protein</fullName>
    </recommendedName>
</protein>
<feature type="domain" description="ABC-three component systems C-terminal" evidence="1">
    <location>
        <begin position="82"/>
        <end position="195"/>
    </location>
</feature>
<gene>
    <name evidence="2" type="ORF">B1199_03220</name>
</gene>
<dbReference type="Proteomes" id="UP000194841">
    <property type="component" value="Unassembled WGS sequence"/>
</dbReference>
<dbReference type="Pfam" id="PF20285">
    <property type="entry name" value="CTD9"/>
    <property type="match status" value="1"/>
</dbReference>
<organism evidence="2 3">
    <name type="scientific">Pseudoalteromonas ulvae</name>
    <dbReference type="NCBI Taxonomy" id="107327"/>
    <lineage>
        <taxon>Bacteria</taxon>
        <taxon>Pseudomonadati</taxon>
        <taxon>Pseudomonadota</taxon>
        <taxon>Gammaproteobacteria</taxon>
        <taxon>Alteromonadales</taxon>
        <taxon>Pseudoalteromonadaceae</taxon>
        <taxon>Pseudoalteromonas</taxon>
    </lineage>
</organism>
<keyword evidence="3" id="KW-1185">Reference proteome</keyword>
<dbReference type="RefSeq" id="WP_086742687.1">
    <property type="nucleotide sequence ID" value="NZ_MWPV01000001.1"/>
</dbReference>
<evidence type="ECO:0000259" key="1">
    <source>
        <dbReference type="Pfam" id="PF20285"/>
    </source>
</evidence>